<feature type="region of interest" description="Disordered" evidence="1">
    <location>
        <begin position="1"/>
        <end position="20"/>
    </location>
</feature>
<evidence type="ECO:0000313" key="2">
    <source>
        <dbReference type="EMBL" id="WMV41947.1"/>
    </source>
</evidence>
<gene>
    <name evidence="2" type="ORF">MTR67_035332</name>
</gene>
<keyword evidence="3" id="KW-1185">Reference proteome</keyword>
<protein>
    <submittedName>
        <fullName evidence="2">Uncharacterized protein</fullName>
    </submittedName>
</protein>
<dbReference type="EMBL" id="CP133619">
    <property type="protein sequence ID" value="WMV41947.1"/>
    <property type="molecule type" value="Genomic_DNA"/>
</dbReference>
<reference evidence="2" key="1">
    <citation type="submission" date="2023-08" db="EMBL/GenBank/DDBJ databases">
        <title>A de novo genome assembly of Solanum verrucosum Schlechtendal, a Mexican diploid species geographically isolated from the other diploid A-genome species in potato relatives.</title>
        <authorList>
            <person name="Hosaka K."/>
        </authorList>
    </citation>
    <scope>NUCLEOTIDE SEQUENCE</scope>
    <source>
        <tissue evidence="2">Young leaves</tissue>
    </source>
</reference>
<name>A0AAF0U9R5_SOLVR</name>
<sequence length="20" mass="2491">MDTIEQKGIRQLKERRKEEC</sequence>
<evidence type="ECO:0000313" key="3">
    <source>
        <dbReference type="Proteomes" id="UP001234989"/>
    </source>
</evidence>
<proteinExistence type="predicted"/>
<dbReference type="Proteomes" id="UP001234989">
    <property type="component" value="Chromosome 8"/>
</dbReference>
<organism evidence="2 3">
    <name type="scientific">Solanum verrucosum</name>
    <dbReference type="NCBI Taxonomy" id="315347"/>
    <lineage>
        <taxon>Eukaryota</taxon>
        <taxon>Viridiplantae</taxon>
        <taxon>Streptophyta</taxon>
        <taxon>Embryophyta</taxon>
        <taxon>Tracheophyta</taxon>
        <taxon>Spermatophyta</taxon>
        <taxon>Magnoliopsida</taxon>
        <taxon>eudicotyledons</taxon>
        <taxon>Gunneridae</taxon>
        <taxon>Pentapetalae</taxon>
        <taxon>asterids</taxon>
        <taxon>lamiids</taxon>
        <taxon>Solanales</taxon>
        <taxon>Solanaceae</taxon>
        <taxon>Solanoideae</taxon>
        <taxon>Solaneae</taxon>
        <taxon>Solanum</taxon>
    </lineage>
</organism>
<accession>A0AAF0U9R5</accession>
<evidence type="ECO:0000256" key="1">
    <source>
        <dbReference type="SAM" id="MobiDB-lite"/>
    </source>
</evidence>
<dbReference type="AlphaFoldDB" id="A0AAF0U9R5"/>